<dbReference type="InParanoid" id="W7X5D0"/>
<accession>W7X5D0</accession>
<dbReference type="EMBL" id="GG662375">
    <property type="protein sequence ID" value="EWS71563.1"/>
    <property type="molecule type" value="Genomic_DNA"/>
</dbReference>
<keyword evidence="1" id="KW-0472">Membrane</keyword>
<sequence length="145" mass="17268">MAICFFYSFLMFLEKMLQKISIFKHLFAFFALEHFMFTLTFMIQQFYKVISYKFTIVMPTYTLFKQFNQSLSSHIIKNSVTFFTIRTLLIFFIAVLAQRRIAAICSIQFIIYLVAYSAHNFPSNILLIQPLLLKCYFKNILIITQ</sequence>
<dbReference type="GeneID" id="24441546"/>
<dbReference type="RefSeq" id="XP_012655908.1">
    <property type="nucleotide sequence ID" value="XM_012800454.1"/>
</dbReference>
<feature type="transmembrane region" description="Helical" evidence="1">
    <location>
        <begin position="75"/>
        <end position="95"/>
    </location>
</feature>
<dbReference type="AlphaFoldDB" id="W7X5D0"/>
<proteinExistence type="predicted"/>
<dbReference type="Proteomes" id="UP000009168">
    <property type="component" value="Unassembled WGS sequence"/>
</dbReference>
<keyword evidence="1" id="KW-1133">Transmembrane helix</keyword>
<evidence type="ECO:0000313" key="2">
    <source>
        <dbReference type="EMBL" id="EWS71563.1"/>
    </source>
</evidence>
<keyword evidence="1 2" id="KW-0812">Transmembrane</keyword>
<evidence type="ECO:0000313" key="3">
    <source>
        <dbReference type="Proteomes" id="UP000009168"/>
    </source>
</evidence>
<dbReference type="KEGG" id="tet:TTHERM_001048149"/>
<reference evidence="3" key="1">
    <citation type="journal article" date="2006" name="PLoS Biol.">
        <title>Macronuclear genome sequence of the ciliate Tetrahymena thermophila, a model eukaryote.</title>
        <authorList>
            <person name="Eisen J.A."/>
            <person name="Coyne R.S."/>
            <person name="Wu M."/>
            <person name="Wu D."/>
            <person name="Thiagarajan M."/>
            <person name="Wortman J.R."/>
            <person name="Badger J.H."/>
            <person name="Ren Q."/>
            <person name="Amedeo P."/>
            <person name="Jones K.M."/>
            <person name="Tallon L.J."/>
            <person name="Delcher A.L."/>
            <person name="Salzberg S.L."/>
            <person name="Silva J.C."/>
            <person name="Haas B.J."/>
            <person name="Majoros W.H."/>
            <person name="Farzad M."/>
            <person name="Carlton J.M."/>
            <person name="Smith R.K. Jr."/>
            <person name="Garg J."/>
            <person name="Pearlman R.E."/>
            <person name="Karrer K.M."/>
            <person name="Sun L."/>
            <person name="Manning G."/>
            <person name="Elde N.C."/>
            <person name="Turkewitz A.P."/>
            <person name="Asai D.J."/>
            <person name="Wilkes D.E."/>
            <person name="Wang Y."/>
            <person name="Cai H."/>
            <person name="Collins K."/>
            <person name="Stewart B.A."/>
            <person name="Lee S.R."/>
            <person name="Wilamowska K."/>
            <person name="Weinberg Z."/>
            <person name="Ruzzo W.L."/>
            <person name="Wloga D."/>
            <person name="Gaertig J."/>
            <person name="Frankel J."/>
            <person name="Tsao C.-C."/>
            <person name="Gorovsky M.A."/>
            <person name="Keeling P.J."/>
            <person name="Waller R.F."/>
            <person name="Patron N.J."/>
            <person name="Cherry J.M."/>
            <person name="Stover N.A."/>
            <person name="Krieger C.J."/>
            <person name="del Toro C."/>
            <person name="Ryder H.F."/>
            <person name="Williamson S.C."/>
            <person name="Barbeau R.A."/>
            <person name="Hamilton E.P."/>
            <person name="Orias E."/>
        </authorList>
    </citation>
    <scope>NUCLEOTIDE SEQUENCE [LARGE SCALE GENOMIC DNA]</scope>
    <source>
        <strain evidence="3">SB210</strain>
    </source>
</reference>
<protein>
    <submittedName>
        <fullName evidence="2">Transmembrane protein, putative</fullName>
    </submittedName>
</protein>
<organism evidence="2 3">
    <name type="scientific">Tetrahymena thermophila (strain SB210)</name>
    <dbReference type="NCBI Taxonomy" id="312017"/>
    <lineage>
        <taxon>Eukaryota</taxon>
        <taxon>Sar</taxon>
        <taxon>Alveolata</taxon>
        <taxon>Ciliophora</taxon>
        <taxon>Intramacronucleata</taxon>
        <taxon>Oligohymenophorea</taxon>
        <taxon>Hymenostomatida</taxon>
        <taxon>Tetrahymenina</taxon>
        <taxon>Tetrahymenidae</taxon>
        <taxon>Tetrahymena</taxon>
    </lineage>
</organism>
<gene>
    <name evidence="2" type="ORF">TTHERM_001048149</name>
</gene>
<feature type="transmembrane region" description="Helical" evidence="1">
    <location>
        <begin position="20"/>
        <end position="43"/>
    </location>
</feature>
<evidence type="ECO:0000256" key="1">
    <source>
        <dbReference type="SAM" id="Phobius"/>
    </source>
</evidence>
<keyword evidence="3" id="KW-1185">Reference proteome</keyword>
<name>W7X5D0_TETTS</name>